<comment type="subcellular location">
    <subcellularLocation>
        <location evidence="1">Membrane</location>
        <topology evidence="1">Multi-pass membrane protein</topology>
    </subcellularLocation>
</comment>
<evidence type="ECO:0000256" key="6">
    <source>
        <dbReference type="ARBA" id="ARBA00023065"/>
    </source>
</evidence>
<dbReference type="Gramene" id="Pp3c5_3100V3.3">
    <property type="protein sequence ID" value="Pp3c5_3100V3.3"/>
    <property type="gene ID" value="Pp3c5_3100"/>
</dbReference>
<feature type="transmembrane region" description="Helical" evidence="10">
    <location>
        <begin position="103"/>
        <end position="119"/>
    </location>
</feature>
<dbReference type="EnsemblPlants" id="Pp3c5_3100V3.3">
    <property type="protein sequence ID" value="Pp3c5_3100V3.3"/>
    <property type="gene ID" value="Pp3c5_3100"/>
</dbReference>
<evidence type="ECO:0000256" key="9">
    <source>
        <dbReference type="SAM" id="MobiDB-lite"/>
    </source>
</evidence>
<reference evidence="11 13" key="1">
    <citation type="journal article" date="2008" name="Science">
        <title>The Physcomitrella genome reveals evolutionary insights into the conquest of land by plants.</title>
        <authorList>
            <person name="Rensing S."/>
            <person name="Lang D."/>
            <person name="Zimmer A."/>
            <person name="Terry A."/>
            <person name="Salamov A."/>
            <person name="Shapiro H."/>
            <person name="Nishiyama T."/>
            <person name="Perroud P.-F."/>
            <person name="Lindquist E."/>
            <person name="Kamisugi Y."/>
            <person name="Tanahashi T."/>
            <person name="Sakakibara K."/>
            <person name="Fujita T."/>
            <person name="Oishi K."/>
            <person name="Shin-I T."/>
            <person name="Kuroki Y."/>
            <person name="Toyoda A."/>
            <person name="Suzuki Y."/>
            <person name="Hashimoto A."/>
            <person name="Yamaguchi K."/>
            <person name="Sugano A."/>
            <person name="Kohara Y."/>
            <person name="Fujiyama A."/>
            <person name="Anterola A."/>
            <person name="Aoki S."/>
            <person name="Ashton N."/>
            <person name="Barbazuk W.B."/>
            <person name="Barker E."/>
            <person name="Bennetzen J."/>
            <person name="Bezanilla M."/>
            <person name="Blankenship R."/>
            <person name="Cho S.H."/>
            <person name="Dutcher S."/>
            <person name="Estelle M."/>
            <person name="Fawcett J.A."/>
            <person name="Gundlach H."/>
            <person name="Hanada K."/>
            <person name="Heyl A."/>
            <person name="Hicks K.A."/>
            <person name="Hugh J."/>
            <person name="Lohr M."/>
            <person name="Mayer K."/>
            <person name="Melkozernov A."/>
            <person name="Murata T."/>
            <person name="Nelson D."/>
            <person name="Pils B."/>
            <person name="Prigge M."/>
            <person name="Reiss B."/>
            <person name="Renner T."/>
            <person name="Rombauts S."/>
            <person name="Rushton P."/>
            <person name="Sanderfoot A."/>
            <person name="Schween G."/>
            <person name="Shiu S.-H."/>
            <person name="Stueber K."/>
            <person name="Theodoulou F.L."/>
            <person name="Tu H."/>
            <person name="Van de Peer Y."/>
            <person name="Verrier P.J."/>
            <person name="Waters E."/>
            <person name="Wood A."/>
            <person name="Yang L."/>
            <person name="Cove D."/>
            <person name="Cuming A."/>
            <person name="Hasebe M."/>
            <person name="Lucas S."/>
            <person name="Mishler D.B."/>
            <person name="Reski R."/>
            <person name="Grigoriev I."/>
            <person name="Quatrano R.S."/>
            <person name="Boore J.L."/>
        </authorList>
    </citation>
    <scope>NUCLEOTIDE SEQUENCE [LARGE SCALE GENOMIC DNA]</scope>
    <source>
        <strain evidence="12 13">cv. Gransden 2004</strain>
    </source>
</reference>
<protein>
    <submittedName>
        <fullName evidence="11 12">Uncharacterized protein</fullName>
    </submittedName>
</protein>
<dbReference type="GO" id="GO:0034220">
    <property type="term" value="P:monoatomic ion transmembrane transport"/>
    <property type="evidence" value="ECO:0007669"/>
    <property type="project" value="UniProtKB-KW"/>
</dbReference>
<evidence type="ECO:0000256" key="7">
    <source>
        <dbReference type="ARBA" id="ARBA00023136"/>
    </source>
</evidence>
<dbReference type="GO" id="GO:0009705">
    <property type="term" value="C:plant-type vacuole membrane"/>
    <property type="evidence" value="ECO:0000318"/>
    <property type="project" value="GO_Central"/>
</dbReference>
<feature type="transmembrane region" description="Helical" evidence="10">
    <location>
        <begin position="157"/>
        <end position="176"/>
    </location>
</feature>
<dbReference type="Gramene" id="Pp3c5_3100V3.1">
    <property type="protein sequence ID" value="Pp3c5_3100V3.1"/>
    <property type="gene ID" value="Pp3c5_3100"/>
</dbReference>
<feature type="region of interest" description="Disordered" evidence="9">
    <location>
        <begin position="438"/>
        <end position="470"/>
    </location>
</feature>
<keyword evidence="8" id="KW-0407">Ion channel</keyword>
<feature type="transmembrane region" description="Helical" evidence="10">
    <location>
        <begin position="188"/>
        <end position="208"/>
    </location>
</feature>
<feature type="compositionally biased region" description="Basic and acidic residues" evidence="9">
    <location>
        <begin position="598"/>
        <end position="613"/>
    </location>
</feature>
<accession>A0A2K1KI81</accession>
<evidence type="ECO:0000313" key="13">
    <source>
        <dbReference type="Proteomes" id="UP000006727"/>
    </source>
</evidence>
<evidence type="ECO:0000256" key="4">
    <source>
        <dbReference type="ARBA" id="ARBA00022692"/>
    </source>
</evidence>
<feature type="compositionally biased region" description="Polar residues" evidence="9">
    <location>
        <begin position="491"/>
        <end position="512"/>
    </location>
</feature>
<proteinExistence type="inferred from homology"/>
<keyword evidence="7 10" id="KW-0472">Membrane</keyword>
<dbReference type="GO" id="GO:0015743">
    <property type="term" value="P:malate transport"/>
    <property type="evidence" value="ECO:0007669"/>
    <property type="project" value="InterPro"/>
</dbReference>
<keyword evidence="6" id="KW-0406">Ion transport</keyword>
<evidence type="ECO:0000256" key="2">
    <source>
        <dbReference type="ARBA" id="ARBA00007079"/>
    </source>
</evidence>
<sequence length="620" mass="68990">MYQHDTSSERIPQSPPVPQAPPENLKSTGTEAIEVKVEPTLTRVDSIEGGPRRITRKEKLQQKIRRAGQFLKAHTDEQWYGFKIAVAMALSSIPVLVRPLYDYFGINSVWLIISVIIIYEPKVGTILSKGIQRLIGSVSAILLALACSEIAEASGRAEVYVIPVFLFIGSWIIGFFRQLPIVKEKCDYAALVGLITFGLLTLIEYRTHEGPKLAGFRMLLIVVGFAISVGTNIGIKPNFAGKELHEVVAAHFDKIAVALDACVQAYIAGNRMADLEKIIEGSEPEDAVYEGYKTVILAKASEDALHDLVVYEPPHGLFRLKYPWGLYKDISQYCRHCMYAVVAMDGCLRSEIQCPVHVRQLLARPMIRLVEEAIKVLEAMGESITEMKLVNLRPYMSAVETAALDLQKELQENAMLLITPTPETDRWVETYLDDDDERARASMSSSKARRSAATESVEGKRASTEDDESVEFSFPVMQAEEGFDDGYLHTDSYNHQSRVTPERSLLQSTPSDLQERHRPSVDLTYMEPITPSSQQGSLADRINRKPSSRQLMVPVPGGIAVLSLVQFVCGLVEFAAKLNLLVNCVNTLGEKAGFTGDGRIRSRRENTERRTHLDSVTTDS</sequence>
<evidence type="ECO:0000256" key="8">
    <source>
        <dbReference type="ARBA" id="ARBA00023303"/>
    </source>
</evidence>
<dbReference type="PANTHER" id="PTHR31086">
    <property type="entry name" value="ALUMINUM-ACTIVATED MALATE TRANSPORTER 10"/>
    <property type="match status" value="1"/>
</dbReference>
<evidence type="ECO:0000256" key="10">
    <source>
        <dbReference type="SAM" id="Phobius"/>
    </source>
</evidence>
<dbReference type="STRING" id="3218.A0A2K1KI81"/>
<feature type="region of interest" description="Disordered" evidence="9">
    <location>
        <begin position="1"/>
        <end position="31"/>
    </location>
</feature>
<dbReference type="Pfam" id="PF11744">
    <property type="entry name" value="ALMT"/>
    <property type="match status" value="1"/>
</dbReference>
<dbReference type="AlphaFoldDB" id="A0A2K1KI81"/>
<feature type="region of interest" description="Disordered" evidence="9">
    <location>
        <begin position="485"/>
        <end position="517"/>
    </location>
</feature>
<dbReference type="EMBL" id="ABEU02000005">
    <property type="protein sequence ID" value="PNR53496.1"/>
    <property type="molecule type" value="Genomic_DNA"/>
</dbReference>
<keyword evidence="5 10" id="KW-1133">Transmembrane helix</keyword>
<dbReference type="RefSeq" id="XP_024376564.1">
    <property type="nucleotide sequence ID" value="XM_024520796.2"/>
</dbReference>
<keyword evidence="4 10" id="KW-0812">Transmembrane</keyword>
<keyword evidence="13" id="KW-1185">Reference proteome</keyword>
<reference evidence="12" key="3">
    <citation type="submission" date="2020-12" db="UniProtKB">
        <authorList>
            <consortium name="EnsemblPlants"/>
        </authorList>
    </citation>
    <scope>IDENTIFICATION</scope>
</reference>
<keyword evidence="3" id="KW-0813">Transport</keyword>
<dbReference type="GeneID" id="112282746"/>
<dbReference type="FunCoup" id="A0A2K1KI81">
    <property type="interactions" value="283"/>
</dbReference>
<feature type="region of interest" description="Disordered" evidence="9">
    <location>
        <begin position="595"/>
        <end position="620"/>
    </location>
</feature>
<organism evidence="11">
    <name type="scientific">Physcomitrium patens</name>
    <name type="common">Spreading-leaved earth moss</name>
    <name type="synonym">Physcomitrella patens</name>
    <dbReference type="NCBI Taxonomy" id="3218"/>
    <lineage>
        <taxon>Eukaryota</taxon>
        <taxon>Viridiplantae</taxon>
        <taxon>Streptophyta</taxon>
        <taxon>Embryophyta</taxon>
        <taxon>Bryophyta</taxon>
        <taxon>Bryophytina</taxon>
        <taxon>Bryopsida</taxon>
        <taxon>Funariidae</taxon>
        <taxon>Funariales</taxon>
        <taxon>Funariaceae</taxon>
        <taxon>Physcomitrium</taxon>
    </lineage>
</organism>
<evidence type="ECO:0000256" key="1">
    <source>
        <dbReference type="ARBA" id="ARBA00004141"/>
    </source>
</evidence>
<dbReference type="InterPro" id="IPR020966">
    <property type="entry name" value="ALMT"/>
</dbReference>
<evidence type="ECO:0000313" key="12">
    <source>
        <dbReference type="EnsemblPlants" id="Pp3c5_3100V3.1"/>
    </source>
</evidence>
<feature type="transmembrane region" description="Helical" evidence="10">
    <location>
        <begin position="79"/>
        <end position="97"/>
    </location>
</feature>
<dbReference type="EnsemblPlants" id="Pp3c5_3100V3.1">
    <property type="protein sequence ID" value="Pp3c5_3100V3.1"/>
    <property type="gene ID" value="Pp3c5_3100"/>
</dbReference>
<dbReference type="PaxDb" id="3218-PP1S72_276V6.1"/>
<evidence type="ECO:0000256" key="5">
    <source>
        <dbReference type="ARBA" id="ARBA00022989"/>
    </source>
</evidence>
<comment type="similarity">
    <text evidence="2">Belongs to the aromatic acid exporter (TC 2.A.85) family.</text>
</comment>
<evidence type="ECO:0000313" key="11">
    <source>
        <dbReference type="EMBL" id="PNR53496.1"/>
    </source>
</evidence>
<name>A0A2K1KI81_PHYPA</name>
<dbReference type="Proteomes" id="UP000006727">
    <property type="component" value="Chromosome 5"/>
</dbReference>
<reference evidence="11 13" key="2">
    <citation type="journal article" date="2018" name="Plant J.">
        <title>The Physcomitrella patens chromosome-scale assembly reveals moss genome structure and evolution.</title>
        <authorList>
            <person name="Lang D."/>
            <person name="Ullrich K.K."/>
            <person name="Murat F."/>
            <person name="Fuchs J."/>
            <person name="Jenkins J."/>
            <person name="Haas F.B."/>
            <person name="Piednoel M."/>
            <person name="Gundlach H."/>
            <person name="Van Bel M."/>
            <person name="Meyberg R."/>
            <person name="Vives C."/>
            <person name="Morata J."/>
            <person name="Symeonidi A."/>
            <person name="Hiss M."/>
            <person name="Muchero W."/>
            <person name="Kamisugi Y."/>
            <person name="Saleh O."/>
            <person name="Blanc G."/>
            <person name="Decker E.L."/>
            <person name="van Gessel N."/>
            <person name="Grimwood J."/>
            <person name="Hayes R.D."/>
            <person name="Graham S.W."/>
            <person name="Gunter L.E."/>
            <person name="McDaniel S.F."/>
            <person name="Hoernstein S.N.W."/>
            <person name="Larsson A."/>
            <person name="Li F.W."/>
            <person name="Perroud P.F."/>
            <person name="Phillips J."/>
            <person name="Ranjan P."/>
            <person name="Rokshar D.S."/>
            <person name="Rothfels C.J."/>
            <person name="Schneider L."/>
            <person name="Shu S."/>
            <person name="Stevenson D.W."/>
            <person name="Thummler F."/>
            <person name="Tillich M."/>
            <person name="Villarreal Aguilar J.C."/>
            <person name="Widiez T."/>
            <person name="Wong G.K."/>
            <person name="Wymore A."/>
            <person name="Zhang Y."/>
            <person name="Zimmer A.D."/>
            <person name="Quatrano R.S."/>
            <person name="Mayer K.F.X."/>
            <person name="Goodstein D."/>
            <person name="Casacuberta J.M."/>
            <person name="Vandepoele K."/>
            <person name="Reski R."/>
            <person name="Cuming A.C."/>
            <person name="Tuskan G.A."/>
            <person name="Maumus F."/>
            <person name="Salse J."/>
            <person name="Schmutz J."/>
            <person name="Rensing S.A."/>
        </authorList>
    </citation>
    <scope>NUCLEOTIDE SEQUENCE [LARGE SCALE GENOMIC DNA]</scope>
    <source>
        <strain evidence="12 13">cv. Gransden 2004</strain>
    </source>
</reference>
<evidence type="ECO:0000256" key="3">
    <source>
        <dbReference type="ARBA" id="ARBA00022448"/>
    </source>
</evidence>
<feature type="transmembrane region" description="Helical" evidence="10">
    <location>
        <begin position="214"/>
        <end position="235"/>
    </location>
</feature>
<gene>
    <name evidence="12" type="primary">LOC112282746</name>
    <name evidence="11" type="ORF">PHYPA_007171</name>
</gene>